<dbReference type="Proteomes" id="UP001243420">
    <property type="component" value="Chromosome"/>
</dbReference>
<dbReference type="Gene3D" id="3.40.630.30">
    <property type="match status" value="1"/>
</dbReference>
<proteinExistence type="predicted"/>
<keyword evidence="2" id="KW-0012">Acyltransferase</keyword>
<evidence type="ECO:0000313" key="4">
    <source>
        <dbReference type="EMBL" id="WGH77882.1"/>
    </source>
</evidence>
<organism evidence="4 5">
    <name type="scientific">Jannaschia ovalis</name>
    <dbReference type="NCBI Taxonomy" id="3038773"/>
    <lineage>
        <taxon>Bacteria</taxon>
        <taxon>Pseudomonadati</taxon>
        <taxon>Pseudomonadota</taxon>
        <taxon>Alphaproteobacteria</taxon>
        <taxon>Rhodobacterales</taxon>
        <taxon>Roseobacteraceae</taxon>
        <taxon>Jannaschia</taxon>
    </lineage>
</organism>
<evidence type="ECO:0000256" key="1">
    <source>
        <dbReference type="ARBA" id="ARBA00022679"/>
    </source>
</evidence>
<dbReference type="PANTHER" id="PTHR43877">
    <property type="entry name" value="AMINOALKYLPHOSPHONATE N-ACETYLTRANSFERASE-RELATED-RELATED"/>
    <property type="match status" value="1"/>
</dbReference>
<dbReference type="InterPro" id="IPR000182">
    <property type="entry name" value="GNAT_dom"/>
</dbReference>
<dbReference type="EMBL" id="CP122537">
    <property type="protein sequence ID" value="WGH77882.1"/>
    <property type="molecule type" value="Genomic_DNA"/>
</dbReference>
<dbReference type="SUPFAM" id="SSF55729">
    <property type="entry name" value="Acyl-CoA N-acyltransferases (Nat)"/>
    <property type="match status" value="1"/>
</dbReference>
<dbReference type="Pfam" id="PF13508">
    <property type="entry name" value="Acetyltransf_7"/>
    <property type="match status" value="1"/>
</dbReference>
<keyword evidence="1" id="KW-0808">Transferase</keyword>
<feature type="domain" description="N-acetyltransferase" evidence="3">
    <location>
        <begin position="3"/>
        <end position="140"/>
    </location>
</feature>
<evidence type="ECO:0000313" key="5">
    <source>
        <dbReference type="Proteomes" id="UP001243420"/>
    </source>
</evidence>
<dbReference type="InterPro" id="IPR016181">
    <property type="entry name" value="Acyl_CoA_acyltransferase"/>
</dbReference>
<protein>
    <submittedName>
        <fullName evidence="4">GNAT family N-acetyltransferase</fullName>
    </submittedName>
</protein>
<evidence type="ECO:0000259" key="3">
    <source>
        <dbReference type="PROSITE" id="PS51186"/>
    </source>
</evidence>
<name>A0ABY8LB85_9RHOB</name>
<keyword evidence="5" id="KW-1185">Reference proteome</keyword>
<dbReference type="RefSeq" id="WP_279964498.1">
    <property type="nucleotide sequence ID" value="NZ_CP122537.1"/>
</dbReference>
<accession>A0ABY8LB85</accession>
<sequence length="142" mass="15325">MTLPIRRATAADAPACAAILNDWIDATPWMPRIHSHGDVIRHYRDRVLPKATVMVAGTDAVCGFVAADGPLVTALYLAPDARGRGLGAGLLDAVRDGSQRLWTFVANAPARRFYYRLGFAEIARSDGANEEGLPDILLERGP</sequence>
<gene>
    <name evidence="4" type="ORF">P8627_12675</name>
</gene>
<dbReference type="PROSITE" id="PS51186">
    <property type="entry name" value="GNAT"/>
    <property type="match status" value="1"/>
</dbReference>
<evidence type="ECO:0000256" key="2">
    <source>
        <dbReference type="ARBA" id="ARBA00023315"/>
    </source>
</evidence>
<reference evidence="4 5" key="1">
    <citation type="submission" date="2023-04" db="EMBL/GenBank/DDBJ databases">
        <title>Jannaschia ovalis sp. nov., a marine bacterium isolated from sea tidal flat.</title>
        <authorList>
            <person name="Kwon D.Y."/>
            <person name="Kim J.-J."/>
        </authorList>
    </citation>
    <scope>NUCLEOTIDE SEQUENCE [LARGE SCALE GENOMIC DNA]</scope>
    <source>
        <strain evidence="4 5">GRR-S6-38</strain>
    </source>
</reference>
<dbReference type="InterPro" id="IPR050832">
    <property type="entry name" value="Bact_Acetyltransf"/>
</dbReference>